<reference evidence="3" key="1">
    <citation type="submission" date="2013-11" db="EMBL/GenBank/DDBJ databases">
        <authorList>
            <person name="Hoang H.T."/>
            <person name="Killian M.L."/>
            <person name="Madson D.M."/>
            <person name="Arruda P.H.E."/>
            <person name="Sun D."/>
            <person name="Schwartz K.J."/>
            <person name="Yoon K."/>
        </authorList>
    </citation>
    <scope>NUCLEOTIDE SEQUENCE [LARGE SCALE GENOMIC DNA]</scope>
    <source>
        <strain evidence="3">CDK2</strain>
    </source>
</reference>
<sequence>MSLKRYLGALRFSLVGVGLLIVAYGVYFGANIPEPPPNSDGVPTGFAVVYVMLVQAAGALLAQIGYALPAGTGRLRFGPLADRSPPVRAAVATGVFAGSWVLLTVLGMLLPGSLPDLVAGTHAFLWFASVAGAVVGVVFTAVVGLGTALWRLVRDEPVLGGAVGG</sequence>
<dbReference type="STRING" id="699431.SY89_01313"/>
<protein>
    <submittedName>
        <fullName evidence="2">Uncharacterized protein</fullName>
    </submittedName>
</protein>
<evidence type="ECO:0000313" key="2">
    <source>
        <dbReference type="EMBL" id="KPN30578.1"/>
    </source>
</evidence>
<evidence type="ECO:0000256" key="1">
    <source>
        <dbReference type="SAM" id="Phobius"/>
    </source>
</evidence>
<evidence type="ECO:0000313" key="3">
    <source>
        <dbReference type="Proteomes" id="UP000050535"/>
    </source>
</evidence>
<dbReference type="EMBL" id="LGUC01000001">
    <property type="protein sequence ID" value="KPN30578.1"/>
    <property type="molecule type" value="Genomic_DNA"/>
</dbReference>
<feature type="transmembrane region" description="Helical" evidence="1">
    <location>
        <begin position="123"/>
        <end position="150"/>
    </location>
</feature>
<proteinExistence type="predicted"/>
<comment type="caution">
    <text evidence="2">The sequence shown here is derived from an EMBL/GenBank/DDBJ whole genome shotgun (WGS) entry which is preliminary data.</text>
</comment>
<accession>A0A0P7HAW4</accession>
<dbReference type="RefSeq" id="WP_054583509.1">
    <property type="nucleotide sequence ID" value="NZ_LGUC01000001.1"/>
</dbReference>
<dbReference type="Proteomes" id="UP000050535">
    <property type="component" value="Unassembled WGS sequence"/>
</dbReference>
<dbReference type="OrthoDB" id="313492at2157"/>
<gene>
    <name evidence="2" type="ORF">SY89_01313</name>
</gene>
<feature type="transmembrane region" description="Helical" evidence="1">
    <location>
        <begin position="89"/>
        <end position="111"/>
    </location>
</feature>
<feature type="transmembrane region" description="Helical" evidence="1">
    <location>
        <begin position="47"/>
        <end position="68"/>
    </location>
</feature>
<keyword evidence="1" id="KW-1133">Transmembrane helix</keyword>
<keyword evidence="1" id="KW-0812">Transmembrane</keyword>
<name>A0A0P7HAW4_9EURY</name>
<keyword evidence="3" id="KW-1185">Reference proteome</keyword>
<feature type="transmembrane region" description="Helical" evidence="1">
    <location>
        <begin position="7"/>
        <end position="27"/>
    </location>
</feature>
<dbReference type="AlphaFoldDB" id="A0A0P7HAW4"/>
<organism evidence="2 3">
    <name type="scientific">Halolamina pelagica</name>
    <dbReference type="NCBI Taxonomy" id="699431"/>
    <lineage>
        <taxon>Archaea</taxon>
        <taxon>Methanobacteriati</taxon>
        <taxon>Methanobacteriota</taxon>
        <taxon>Stenosarchaea group</taxon>
        <taxon>Halobacteria</taxon>
        <taxon>Halobacteriales</taxon>
        <taxon>Haloferacaceae</taxon>
    </lineage>
</organism>
<keyword evidence="1" id="KW-0472">Membrane</keyword>